<keyword evidence="4" id="KW-1185">Reference proteome</keyword>
<keyword evidence="2" id="KW-0812">Transmembrane</keyword>
<accession>A0A553N6H4</accession>
<reference evidence="3 4" key="1">
    <citation type="journal article" date="2018" name="Nat. Ecol. Evol.">
        <title>Genomic signatures of mitonuclear coevolution across populations of Tigriopus californicus.</title>
        <authorList>
            <person name="Barreto F.S."/>
            <person name="Watson E.T."/>
            <person name="Lima T.G."/>
            <person name="Willett C.S."/>
            <person name="Edmands S."/>
            <person name="Li W."/>
            <person name="Burton R.S."/>
        </authorList>
    </citation>
    <scope>NUCLEOTIDE SEQUENCE [LARGE SCALE GENOMIC DNA]</scope>
    <source>
        <strain evidence="3 4">San Diego</strain>
    </source>
</reference>
<dbReference type="AlphaFoldDB" id="A0A553N6H4"/>
<evidence type="ECO:0000313" key="4">
    <source>
        <dbReference type="Proteomes" id="UP000318571"/>
    </source>
</evidence>
<protein>
    <submittedName>
        <fullName evidence="3">Uncharacterized protein</fullName>
    </submittedName>
</protein>
<sequence length="122" mass="12927">MGDMGDDGGGGGGEDMSDVLDPSMLGIDGSEGDLNELLLQGRAGGGMQTLATLKVQSLLALQELGVVIGVAFMMGTIFLLMVFLEKMIVSVGTRFHKRFGKPEMDPEDDPAALVGTFKRYKN</sequence>
<proteinExistence type="predicted"/>
<evidence type="ECO:0000313" key="3">
    <source>
        <dbReference type="EMBL" id="TRY61039.1"/>
    </source>
</evidence>
<name>A0A553N6H4_TIGCA</name>
<evidence type="ECO:0000256" key="2">
    <source>
        <dbReference type="SAM" id="Phobius"/>
    </source>
</evidence>
<dbReference type="EMBL" id="VCGU01000459">
    <property type="protein sequence ID" value="TRY61039.1"/>
    <property type="molecule type" value="Genomic_DNA"/>
</dbReference>
<comment type="caution">
    <text evidence="3">The sequence shown here is derived from an EMBL/GenBank/DDBJ whole genome shotgun (WGS) entry which is preliminary data.</text>
</comment>
<evidence type="ECO:0000256" key="1">
    <source>
        <dbReference type="SAM" id="MobiDB-lite"/>
    </source>
</evidence>
<feature type="region of interest" description="Disordered" evidence="1">
    <location>
        <begin position="1"/>
        <end position="28"/>
    </location>
</feature>
<dbReference type="Proteomes" id="UP000318571">
    <property type="component" value="Chromosome 8"/>
</dbReference>
<keyword evidence="2" id="KW-1133">Transmembrane helix</keyword>
<keyword evidence="2" id="KW-0472">Membrane</keyword>
<feature type="transmembrane region" description="Helical" evidence="2">
    <location>
        <begin position="64"/>
        <end position="84"/>
    </location>
</feature>
<organism evidence="3 4">
    <name type="scientific">Tigriopus californicus</name>
    <name type="common">Marine copepod</name>
    <dbReference type="NCBI Taxonomy" id="6832"/>
    <lineage>
        <taxon>Eukaryota</taxon>
        <taxon>Metazoa</taxon>
        <taxon>Ecdysozoa</taxon>
        <taxon>Arthropoda</taxon>
        <taxon>Crustacea</taxon>
        <taxon>Multicrustacea</taxon>
        <taxon>Hexanauplia</taxon>
        <taxon>Copepoda</taxon>
        <taxon>Harpacticoida</taxon>
        <taxon>Harpacticidae</taxon>
        <taxon>Tigriopus</taxon>
    </lineage>
</organism>
<gene>
    <name evidence="3" type="ORF">TCAL_14943</name>
</gene>